<evidence type="ECO:0000256" key="1">
    <source>
        <dbReference type="ARBA" id="ARBA00022574"/>
    </source>
</evidence>
<dbReference type="GO" id="GO:0070840">
    <property type="term" value="F:dynein complex binding"/>
    <property type="evidence" value="ECO:0007669"/>
    <property type="project" value="UniProtKB-UniRule"/>
</dbReference>
<dbReference type="GO" id="GO:0051301">
    <property type="term" value="P:cell division"/>
    <property type="evidence" value="ECO:0007669"/>
    <property type="project" value="UniProtKB-KW"/>
</dbReference>
<evidence type="ECO:0000313" key="6">
    <source>
        <dbReference type="Proteomes" id="UP000688137"/>
    </source>
</evidence>
<dbReference type="PANTHER" id="PTHR19848">
    <property type="entry name" value="WD40 REPEAT PROTEIN"/>
    <property type="match status" value="1"/>
</dbReference>
<dbReference type="PANTHER" id="PTHR19848:SF8">
    <property type="entry name" value="F-BOX AND WD REPEAT DOMAIN CONTAINING 7"/>
    <property type="match status" value="1"/>
</dbReference>
<dbReference type="GO" id="GO:0005813">
    <property type="term" value="C:centrosome"/>
    <property type="evidence" value="ECO:0007669"/>
    <property type="project" value="UniProtKB-SubCell"/>
</dbReference>
<keyword evidence="3" id="KW-0493">Microtubule</keyword>
<keyword evidence="2" id="KW-0677">Repeat</keyword>
<feature type="repeat" description="WD" evidence="4">
    <location>
        <begin position="101"/>
        <end position="142"/>
    </location>
</feature>
<comment type="subcellular location">
    <subcellularLocation>
        <location evidence="3">Cytoplasm</location>
        <location evidence="3">Cytoskeleton</location>
    </subcellularLocation>
    <subcellularLocation>
        <location evidence="3">Cytoplasm</location>
        <location evidence="3">Cytoskeleton</location>
        <location evidence="3">Microtubule organizing center</location>
        <location evidence="3">Centrosome</location>
    </subcellularLocation>
    <text evidence="3">Localizes to the plus end of microtubules and to the centrosome.</text>
</comment>
<evidence type="ECO:0000256" key="3">
    <source>
        <dbReference type="HAMAP-Rule" id="MF_03141"/>
    </source>
</evidence>
<keyword evidence="3" id="KW-0132">Cell division</keyword>
<feature type="coiled-coil region" evidence="3">
    <location>
        <begin position="53"/>
        <end position="87"/>
    </location>
</feature>
<dbReference type="InterPro" id="IPR019775">
    <property type="entry name" value="WD40_repeat_CS"/>
</dbReference>
<organism evidence="5 6">
    <name type="scientific">Paramecium primaurelia</name>
    <dbReference type="NCBI Taxonomy" id="5886"/>
    <lineage>
        <taxon>Eukaryota</taxon>
        <taxon>Sar</taxon>
        <taxon>Alveolata</taxon>
        <taxon>Ciliophora</taxon>
        <taxon>Intramacronucleata</taxon>
        <taxon>Oligohymenophorea</taxon>
        <taxon>Peniculida</taxon>
        <taxon>Parameciidae</taxon>
        <taxon>Paramecium</taxon>
    </lineage>
</organism>
<feature type="repeat" description="WD" evidence="4">
    <location>
        <begin position="185"/>
        <end position="226"/>
    </location>
</feature>
<proteinExistence type="inferred from homology"/>
<comment type="function">
    <text evidence="3">Positively regulates the activity of the minus-end directed microtubule motor protein dynein. May enhance dynein-mediated microtubule sliding by targeting dynein to the microtubule plus end. Required for several dynein- and microtubule-dependent processes.</text>
</comment>
<dbReference type="HAMAP" id="MF_03141">
    <property type="entry name" value="lis1"/>
    <property type="match status" value="1"/>
</dbReference>
<feature type="repeat" description="WD" evidence="4">
    <location>
        <begin position="143"/>
        <end position="184"/>
    </location>
</feature>
<dbReference type="SMART" id="SM00320">
    <property type="entry name" value="WD40"/>
    <property type="match status" value="7"/>
</dbReference>
<dbReference type="GO" id="GO:0005874">
    <property type="term" value="C:microtubule"/>
    <property type="evidence" value="ECO:0007669"/>
    <property type="project" value="UniProtKB-KW"/>
</dbReference>
<dbReference type="InterPro" id="IPR001680">
    <property type="entry name" value="WD40_rpt"/>
</dbReference>
<keyword evidence="3" id="KW-0813">Transport</keyword>
<keyword evidence="3" id="KW-0131">Cell cycle</keyword>
<keyword evidence="3" id="KW-0175">Coiled coil</keyword>
<name>A0A8S1L3L6_PARPR</name>
<dbReference type="GO" id="GO:0005737">
    <property type="term" value="C:cytoplasm"/>
    <property type="evidence" value="ECO:0007669"/>
    <property type="project" value="UniProtKB-UniRule"/>
</dbReference>
<dbReference type="AlphaFoldDB" id="A0A8S1L3L6"/>
<comment type="caution">
    <text evidence="5">The sequence shown here is derived from an EMBL/GenBank/DDBJ whole genome shotgun (WGS) entry which is preliminary data.</text>
</comment>
<evidence type="ECO:0000313" key="5">
    <source>
        <dbReference type="EMBL" id="CAD8062067.1"/>
    </source>
</evidence>
<dbReference type="PROSITE" id="PS50896">
    <property type="entry name" value="LISH"/>
    <property type="match status" value="1"/>
</dbReference>
<sequence>MVLTARQRDELNQAIHQYLLISYQQSAQVFKVEAVVKDGQIEADLLEKKWNSIVRLSKRVITLEQQVEQLNEQLAQAQAGKIQFNKSDDEQRLTPIEKFKLEGHRAGVNCIAFHPQYQILGSASDDGSIKLWDYESGHFEKTLKGHTSNVNCLAFDPTGKYICSASSDLSIKLWELKNHTCVKTLIGHEHSVSTVQFSDHGDFILSASRDKSIKLWEVQTGFCKKTFSEHQEWVRCAVFSNDEKQMASCSQDQMIYIWVIDNGQILHQLSGHEHVVEQVKYVPEHGAKQILTQQQQQNIQTINLLVSVSRDKEIKIWNTILGTNLFTLSGHDNWVNGVSFHPDGIHMLSVSDDKTIRVWNLKEQKQKKKIENAHDKFILKCEINKFIFATCSVDQTIKLWLLS</sequence>
<keyword evidence="3" id="KW-0963">Cytoplasm</keyword>
<dbReference type="Pfam" id="PF00400">
    <property type="entry name" value="WD40"/>
    <property type="match status" value="5"/>
</dbReference>
<dbReference type="InterPro" id="IPR006594">
    <property type="entry name" value="LisH"/>
</dbReference>
<accession>A0A8S1L3L6</accession>
<reference evidence="5" key="1">
    <citation type="submission" date="2021-01" db="EMBL/GenBank/DDBJ databases">
        <authorList>
            <consortium name="Genoscope - CEA"/>
            <person name="William W."/>
        </authorList>
    </citation>
    <scope>NUCLEOTIDE SEQUENCE</scope>
</reference>
<dbReference type="PROSITE" id="PS50294">
    <property type="entry name" value="WD_REPEATS_REGION"/>
    <property type="match status" value="5"/>
</dbReference>
<dbReference type="GO" id="GO:0051012">
    <property type="term" value="P:microtubule sliding"/>
    <property type="evidence" value="ECO:0007669"/>
    <property type="project" value="UniProtKB-UniRule"/>
</dbReference>
<gene>
    <name evidence="5" type="ORF">PPRIM_AZ9-3.1.T0320312</name>
</gene>
<dbReference type="GO" id="GO:0005875">
    <property type="term" value="C:microtubule associated complex"/>
    <property type="evidence" value="ECO:0007669"/>
    <property type="project" value="UniProtKB-UniRule"/>
</dbReference>
<dbReference type="PROSITE" id="PS50082">
    <property type="entry name" value="WD_REPEATS_2"/>
    <property type="match status" value="5"/>
</dbReference>
<keyword evidence="3" id="KW-0206">Cytoskeleton</keyword>
<dbReference type="Proteomes" id="UP000688137">
    <property type="component" value="Unassembled WGS sequence"/>
</dbReference>
<dbReference type="GO" id="GO:0000132">
    <property type="term" value="P:establishment of mitotic spindle orientation"/>
    <property type="evidence" value="ECO:0007669"/>
    <property type="project" value="UniProtKB-UniRule"/>
</dbReference>
<dbReference type="InterPro" id="IPR017252">
    <property type="entry name" value="Dynein_regulator_LIS1"/>
</dbReference>
<feature type="repeat" description="WD" evidence="4">
    <location>
        <begin position="328"/>
        <end position="369"/>
    </location>
</feature>
<dbReference type="OMA" id="WHVATKE"/>
<dbReference type="EMBL" id="CAJJDM010000031">
    <property type="protein sequence ID" value="CAD8062067.1"/>
    <property type="molecule type" value="Genomic_DNA"/>
</dbReference>
<dbReference type="CDD" id="cd00200">
    <property type="entry name" value="WD40"/>
    <property type="match status" value="1"/>
</dbReference>
<comment type="similarity">
    <text evidence="3">Belongs to the WD repeat LIS1/nudF family.</text>
</comment>
<evidence type="ECO:0000256" key="4">
    <source>
        <dbReference type="PROSITE-ProRule" id="PRU00221"/>
    </source>
</evidence>
<protein>
    <recommendedName>
        <fullName evidence="3">Lissencephaly-1 homolog</fullName>
    </recommendedName>
</protein>
<keyword evidence="6" id="KW-1185">Reference proteome</keyword>
<dbReference type="PROSITE" id="PS00678">
    <property type="entry name" value="WD_REPEATS_1"/>
    <property type="match status" value="3"/>
</dbReference>
<comment type="domain">
    <text evidence="3">Dimerization mediated by the LisH domain may be required to activate dynein.</text>
</comment>
<keyword evidence="1 4" id="KW-0853">WD repeat</keyword>
<feature type="repeat" description="WD" evidence="4">
    <location>
        <begin position="227"/>
        <end position="268"/>
    </location>
</feature>
<keyword evidence="3" id="KW-0498">Mitosis</keyword>
<evidence type="ECO:0000256" key="2">
    <source>
        <dbReference type="ARBA" id="ARBA00022737"/>
    </source>
</evidence>